<evidence type="ECO:0000313" key="8">
    <source>
        <dbReference type="Proteomes" id="UP000075714"/>
    </source>
</evidence>
<keyword evidence="8" id="KW-1185">Reference proteome</keyword>
<keyword evidence="2 5" id="KW-0808">Transferase</keyword>
<dbReference type="SUPFAM" id="SSF88697">
    <property type="entry name" value="PUA domain-like"/>
    <property type="match status" value="1"/>
</dbReference>
<dbReference type="OrthoDB" id="260824at2759"/>
<evidence type="ECO:0000256" key="4">
    <source>
        <dbReference type="ARBA" id="ARBA00022884"/>
    </source>
</evidence>
<gene>
    <name evidence="7" type="ORF">GPECTOR_79g110</name>
</gene>
<dbReference type="SUPFAM" id="SSF53335">
    <property type="entry name" value="S-adenosyl-L-methionine-dependent methyltransferases"/>
    <property type="match status" value="1"/>
</dbReference>
<dbReference type="GO" id="GO:0001510">
    <property type="term" value="P:RNA methylation"/>
    <property type="evidence" value="ECO:0007669"/>
    <property type="project" value="InterPro"/>
</dbReference>
<dbReference type="PANTHER" id="PTHR22807">
    <property type="entry name" value="NOP2 YEAST -RELATED NOL1/NOP2/FMU SUN DOMAIN-CONTAINING"/>
    <property type="match status" value="1"/>
</dbReference>
<dbReference type="Gene3D" id="2.30.130.10">
    <property type="entry name" value="PUA domain"/>
    <property type="match status" value="1"/>
</dbReference>
<feature type="binding site" evidence="5">
    <location>
        <position position="303"/>
    </location>
    <ligand>
        <name>S-adenosyl-L-methionine</name>
        <dbReference type="ChEBI" id="CHEBI:59789"/>
    </ligand>
</feature>
<organism evidence="7 8">
    <name type="scientific">Gonium pectorale</name>
    <name type="common">Green alga</name>
    <dbReference type="NCBI Taxonomy" id="33097"/>
    <lineage>
        <taxon>Eukaryota</taxon>
        <taxon>Viridiplantae</taxon>
        <taxon>Chlorophyta</taxon>
        <taxon>core chlorophytes</taxon>
        <taxon>Chlorophyceae</taxon>
        <taxon>CS clade</taxon>
        <taxon>Chlamydomonadales</taxon>
        <taxon>Volvocaceae</taxon>
        <taxon>Gonium</taxon>
    </lineage>
</organism>
<dbReference type="InterPro" id="IPR029063">
    <property type="entry name" value="SAM-dependent_MTases_sf"/>
</dbReference>
<dbReference type="Pfam" id="PF01189">
    <property type="entry name" value="Methyltr_RsmB-F"/>
    <property type="match status" value="1"/>
</dbReference>
<accession>A0A150G1Z5</accession>
<dbReference type="GO" id="GO:0008173">
    <property type="term" value="F:RNA methyltransferase activity"/>
    <property type="evidence" value="ECO:0007669"/>
    <property type="project" value="InterPro"/>
</dbReference>
<proteinExistence type="inferred from homology"/>
<evidence type="ECO:0000256" key="3">
    <source>
        <dbReference type="ARBA" id="ARBA00022691"/>
    </source>
</evidence>
<feature type="domain" description="SAM-dependent MTase RsmB/NOP-type" evidence="6">
    <location>
        <begin position="184"/>
        <end position="307"/>
    </location>
</feature>
<evidence type="ECO:0000256" key="1">
    <source>
        <dbReference type="ARBA" id="ARBA00022603"/>
    </source>
</evidence>
<name>A0A150G1Z5_GONPE</name>
<protein>
    <recommendedName>
        <fullName evidence="6">SAM-dependent MTase RsmB/NOP-type domain-containing protein</fullName>
    </recommendedName>
</protein>
<dbReference type="Gene3D" id="3.40.50.150">
    <property type="entry name" value="Vaccinia Virus protein VP39"/>
    <property type="match status" value="1"/>
</dbReference>
<comment type="caution">
    <text evidence="7">The sequence shown here is derived from an EMBL/GenBank/DDBJ whole genome shotgun (WGS) entry which is preliminary data.</text>
</comment>
<evidence type="ECO:0000256" key="5">
    <source>
        <dbReference type="PROSITE-ProRule" id="PRU01023"/>
    </source>
</evidence>
<comment type="similarity">
    <text evidence="5">Belongs to the class I-like SAM-binding methyltransferase superfamily. RsmB/NOP family.</text>
</comment>
<dbReference type="InterPro" id="IPR002478">
    <property type="entry name" value="PUA"/>
</dbReference>
<dbReference type="InterPro" id="IPR001678">
    <property type="entry name" value="MeTrfase_RsmB-F_NOP2_dom"/>
</dbReference>
<keyword evidence="1 5" id="KW-0489">Methyltransferase</keyword>
<dbReference type="PROSITE" id="PS50890">
    <property type="entry name" value="PUA"/>
    <property type="match status" value="1"/>
</dbReference>
<dbReference type="STRING" id="33097.A0A150G1Z5"/>
<dbReference type="Pfam" id="PF01472">
    <property type="entry name" value="PUA"/>
    <property type="match status" value="1"/>
</dbReference>
<dbReference type="InterPro" id="IPR036974">
    <property type="entry name" value="PUA_sf"/>
</dbReference>
<dbReference type="InterPro" id="IPR049560">
    <property type="entry name" value="MeTrfase_RsmB-F_NOP2_cat"/>
</dbReference>
<dbReference type="PROSITE" id="PS51686">
    <property type="entry name" value="SAM_MT_RSMB_NOP"/>
    <property type="match status" value="1"/>
</dbReference>
<reference evidence="8" key="1">
    <citation type="journal article" date="2016" name="Nat. Commun.">
        <title>The Gonium pectorale genome demonstrates co-option of cell cycle regulation during the evolution of multicellularity.</title>
        <authorList>
            <person name="Hanschen E.R."/>
            <person name="Marriage T.N."/>
            <person name="Ferris P.J."/>
            <person name="Hamaji T."/>
            <person name="Toyoda A."/>
            <person name="Fujiyama A."/>
            <person name="Neme R."/>
            <person name="Noguchi H."/>
            <person name="Minakuchi Y."/>
            <person name="Suzuki M."/>
            <person name="Kawai-Toyooka H."/>
            <person name="Smith D.R."/>
            <person name="Sparks H."/>
            <person name="Anderson J."/>
            <person name="Bakaric R."/>
            <person name="Luria V."/>
            <person name="Karger A."/>
            <person name="Kirschner M.W."/>
            <person name="Durand P.M."/>
            <person name="Michod R.E."/>
            <person name="Nozaki H."/>
            <person name="Olson B.J."/>
        </authorList>
    </citation>
    <scope>NUCLEOTIDE SEQUENCE [LARGE SCALE GENOMIC DNA]</scope>
    <source>
        <strain evidence="8">NIES-2863</strain>
    </source>
</reference>
<evidence type="ECO:0000313" key="7">
    <source>
        <dbReference type="EMBL" id="KXZ43831.1"/>
    </source>
</evidence>
<dbReference type="PANTHER" id="PTHR22807:SF34">
    <property type="entry name" value="TRNA (CYTOSINE(72)-C(5))-METHYLTRANSFERASE NSUN6"/>
    <property type="match status" value="1"/>
</dbReference>
<evidence type="ECO:0000256" key="2">
    <source>
        <dbReference type="ARBA" id="ARBA00022679"/>
    </source>
</evidence>
<dbReference type="InterPro" id="IPR023267">
    <property type="entry name" value="RCMT"/>
</dbReference>
<evidence type="ECO:0000259" key="6">
    <source>
        <dbReference type="PROSITE" id="PS51686"/>
    </source>
</evidence>
<dbReference type="InterPro" id="IPR015947">
    <property type="entry name" value="PUA-like_sf"/>
</dbReference>
<feature type="binding site" evidence="5">
    <location>
        <begin position="279"/>
        <end position="285"/>
    </location>
    <ligand>
        <name>S-adenosyl-L-methionine</name>
        <dbReference type="ChEBI" id="CHEBI:59789"/>
    </ligand>
</feature>
<dbReference type="EMBL" id="LSYV01000080">
    <property type="protein sequence ID" value="KXZ43831.1"/>
    <property type="molecule type" value="Genomic_DNA"/>
</dbReference>
<dbReference type="Proteomes" id="UP000075714">
    <property type="component" value="Unassembled WGS sequence"/>
</dbReference>
<comment type="caution">
    <text evidence="5">Lacks conserved residue(s) required for the propagation of feature annotation.</text>
</comment>
<sequence>MGSQGKDFQPNVLWDPEVAAYLRDALGNRRFEITAAALASPPTTTCLRVNTLKTSTEAVVSLLRQRLGPEWPEDTVRVHPQVPCAVLLRGSGPHPVDYGPAGAKEVLVSRKAGEAVLRGAAVYAPGVLAVSSGVARGELVAVTVARERPGSTQTLHATAELGEEAEAAETEVLGLEPAPGAVPGAAAPAALPPGWTDSSQGPVAPRAGMYVGVARTAMSRQEMFRARQGLALSLVEPVFRVPPAADMLPEGWAMLQNLPSLVAALALAPTRGSRVLDMCAAPGGKATLLAQIMGDQGEVRAGEGAGS</sequence>
<dbReference type="GO" id="GO:0003723">
    <property type="term" value="F:RNA binding"/>
    <property type="evidence" value="ECO:0007669"/>
    <property type="project" value="UniProtKB-UniRule"/>
</dbReference>
<dbReference type="AlphaFoldDB" id="A0A150G1Z5"/>
<keyword evidence="3 5" id="KW-0949">S-adenosyl-L-methionine</keyword>
<keyword evidence="4 5" id="KW-0694">RNA-binding</keyword>